<dbReference type="GO" id="GO:0005634">
    <property type="term" value="C:nucleus"/>
    <property type="evidence" value="ECO:0007669"/>
    <property type="project" value="TreeGrafter"/>
</dbReference>
<feature type="compositionally biased region" description="Polar residues" evidence="1">
    <location>
        <begin position="173"/>
        <end position="190"/>
    </location>
</feature>
<dbReference type="PROSITE" id="PS51029">
    <property type="entry name" value="MADF"/>
    <property type="match status" value="1"/>
</dbReference>
<dbReference type="GO" id="GO:0005667">
    <property type="term" value="C:transcription regulator complex"/>
    <property type="evidence" value="ECO:0007669"/>
    <property type="project" value="TreeGrafter"/>
</dbReference>
<dbReference type="Proteomes" id="UP001153636">
    <property type="component" value="Chromosome 8"/>
</dbReference>
<dbReference type="SMART" id="SM00595">
    <property type="entry name" value="MADF"/>
    <property type="match status" value="1"/>
</dbReference>
<dbReference type="AlphaFoldDB" id="A0A9P0GGD0"/>
<accession>A0A9P0GGD0</accession>
<dbReference type="Pfam" id="PF10545">
    <property type="entry name" value="MADF_DNA_bdg"/>
    <property type="match status" value="1"/>
</dbReference>
<protein>
    <recommendedName>
        <fullName evidence="2">MADF domain-containing protein</fullName>
    </recommendedName>
</protein>
<name>A0A9P0GGD0_9CUCU</name>
<proteinExistence type="predicted"/>
<dbReference type="EMBL" id="OV651820">
    <property type="protein sequence ID" value="CAH1114920.1"/>
    <property type="molecule type" value="Genomic_DNA"/>
</dbReference>
<evidence type="ECO:0000256" key="1">
    <source>
        <dbReference type="SAM" id="MobiDB-lite"/>
    </source>
</evidence>
<dbReference type="PANTHER" id="PTHR12243">
    <property type="entry name" value="MADF DOMAIN TRANSCRIPTION FACTOR"/>
    <property type="match status" value="1"/>
</dbReference>
<evidence type="ECO:0000313" key="4">
    <source>
        <dbReference type="Proteomes" id="UP001153636"/>
    </source>
</evidence>
<sequence>MDTSLLIYLVEDFPNLYDKKQANFKNTKLKEQHWVEIATAMRSTVDDCKRLWKNLREKYAREKRGLPSGAGADESQWEFFHSLEFLNPHVAPRKTYTATKETESITWLNSFGTILGSSQDQNYSQEYSQEMDTAVSDDSVQELIKPQAGCSKENTGPMVLPTPIKRAVPCSIDSSAAAPNTSGQGRQKSGNPDIGRLIDTATDISNAIRHRDSLDGFAKYISHTLREKSPRTCKRLKRAIVQLVEDSESN</sequence>
<gene>
    <name evidence="3" type="ORF">PSYICH_LOCUS14531</name>
</gene>
<reference evidence="3" key="1">
    <citation type="submission" date="2022-01" db="EMBL/GenBank/DDBJ databases">
        <authorList>
            <person name="King R."/>
        </authorList>
    </citation>
    <scope>NUCLEOTIDE SEQUENCE</scope>
</reference>
<dbReference type="InterPro" id="IPR006578">
    <property type="entry name" value="MADF-dom"/>
</dbReference>
<keyword evidence="4" id="KW-1185">Reference proteome</keyword>
<dbReference type="GO" id="GO:0006357">
    <property type="term" value="P:regulation of transcription by RNA polymerase II"/>
    <property type="evidence" value="ECO:0007669"/>
    <property type="project" value="TreeGrafter"/>
</dbReference>
<feature type="domain" description="MADF" evidence="2">
    <location>
        <begin position="5"/>
        <end position="91"/>
    </location>
</feature>
<dbReference type="OrthoDB" id="8195830at2759"/>
<dbReference type="InterPro" id="IPR039353">
    <property type="entry name" value="TF_Adf1"/>
</dbReference>
<evidence type="ECO:0000313" key="3">
    <source>
        <dbReference type="EMBL" id="CAH1114920.1"/>
    </source>
</evidence>
<feature type="region of interest" description="Disordered" evidence="1">
    <location>
        <begin position="173"/>
        <end position="197"/>
    </location>
</feature>
<dbReference type="PANTHER" id="PTHR12243:SF67">
    <property type="entry name" value="COREPRESSOR OF PANGOLIN, ISOFORM A-RELATED"/>
    <property type="match status" value="1"/>
</dbReference>
<organism evidence="3 4">
    <name type="scientific">Psylliodes chrysocephalus</name>
    <dbReference type="NCBI Taxonomy" id="3402493"/>
    <lineage>
        <taxon>Eukaryota</taxon>
        <taxon>Metazoa</taxon>
        <taxon>Ecdysozoa</taxon>
        <taxon>Arthropoda</taxon>
        <taxon>Hexapoda</taxon>
        <taxon>Insecta</taxon>
        <taxon>Pterygota</taxon>
        <taxon>Neoptera</taxon>
        <taxon>Endopterygota</taxon>
        <taxon>Coleoptera</taxon>
        <taxon>Polyphaga</taxon>
        <taxon>Cucujiformia</taxon>
        <taxon>Chrysomeloidea</taxon>
        <taxon>Chrysomelidae</taxon>
        <taxon>Galerucinae</taxon>
        <taxon>Alticini</taxon>
        <taxon>Psylliodes</taxon>
    </lineage>
</organism>
<evidence type="ECO:0000259" key="2">
    <source>
        <dbReference type="PROSITE" id="PS51029"/>
    </source>
</evidence>